<keyword evidence="2" id="KW-0677">Repeat</keyword>
<evidence type="ECO:0000256" key="1">
    <source>
        <dbReference type="ARBA" id="ARBA00022723"/>
    </source>
</evidence>
<dbReference type="FunFam" id="4.10.1000.10:FF:000001">
    <property type="entry name" value="zinc finger CCCH domain-containing protein 15-like"/>
    <property type="match status" value="1"/>
</dbReference>
<evidence type="ECO:0000256" key="4">
    <source>
        <dbReference type="ARBA" id="ARBA00022833"/>
    </source>
</evidence>
<dbReference type="Gene3D" id="3.30.1370.210">
    <property type="match status" value="1"/>
</dbReference>
<dbReference type="EMBL" id="CDMZ01004011">
    <property type="protein sequence ID" value="CEM48363.1"/>
    <property type="molecule type" value="Genomic_DNA"/>
</dbReference>
<feature type="region of interest" description="Disordered" evidence="6">
    <location>
        <begin position="149"/>
        <end position="325"/>
    </location>
</feature>
<keyword evidence="3 5" id="KW-0863">Zinc-finger</keyword>
<dbReference type="PROSITE" id="PS50103">
    <property type="entry name" value="ZF_C3H1"/>
    <property type="match status" value="2"/>
</dbReference>
<evidence type="ECO:0000256" key="6">
    <source>
        <dbReference type="SAM" id="MobiDB-lite"/>
    </source>
</evidence>
<dbReference type="GO" id="GO:0003729">
    <property type="term" value="F:mRNA binding"/>
    <property type="evidence" value="ECO:0007669"/>
    <property type="project" value="InterPro"/>
</dbReference>
<organism evidence="8">
    <name type="scientific">Chromera velia CCMP2878</name>
    <dbReference type="NCBI Taxonomy" id="1169474"/>
    <lineage>
        <taxon>Eukaryota</taxon>
        <taxon>Sar</taxon>
        <taxon>Alveolata</taxon>
        <taxon>Colpodellida</taxon>
        <taxon>Chromeraceae</taxon>
        <taxon>Chromera</taxon>
    </lineage>
</organism>
<evidence type="ECO:0000256" key="2">
    <source>
        <dbReference type="ARBA" id="ARBA00022737"/>
    </source>
</evidence>
<feature type="compositionally biased region" description="Polar residues" evidence="6">
    <location>
        <begin position="291"/>
        <end position="307"/>
    </location>
</feature>
<dbReference type="InterPro" id="IPR045877">
    <property type="entry name" value="ZFP36-like"/>
</dbReference>
<reference evidence="8" key="1">
    <citation type="submission" date="2014-11" db="EMBL/GenBank/DDBJ databases">
        <authorList>
            <person name="Otto D Thomas"/>
            <person name="Naeem Raeece"/>
        </authorList>
    </citation>
    <scope>NUCLEOTIDE SEQUENCE</scope>
</reference>
<sequence length="325" mass="34820">MTKKTERERERALSVERKEQEMEKEVKDGGNGSEKNPPSQPSVEARQALADRLRRSPLAKTKLCRHWENGYCKLGDDCRFAHGDQEVREAPDLRHTVICNSIIYNRPCRTGASCEFAHSIEQLQEGLARARERYGTHLDTMLAVQRSTASAAADAGRRGEVHQRGGRQSGGGGGGGAFFSSSSSRGGGSGRLWRGGAGGSSSHAEGGGAASLAERWGGPSRERGGGGPSSSKAPPSAASPWGAQMQMQMRTPGHPPPMHGMSEPSSEDWGGRGFSRLVLPPQSRTPRDQDQQPINIPTILQGNSQTPLVAPAVTSTETERPIHSQ</sequence>
<evidence type="ECO:0000259" key="7">
    <source>
        <dbReference type="PROSITE" id="PS50103"/>
    </source>
</evidence>
<dbReference type="GO" id="GO:0008270">
    <property type="term" value="F:zinc ion binding"/>
    <property type="evidence" value="ECO:0007669"/>
    <property type="project" value="UniProtKB-KW"/>
</dbReference>
<keyword evidence="1 5" id="KW-0479">Metal-binding</keyword>
<protein>
    <recommendedName>
        <fullName evidence="7">C3H1-type domain-containing protein</fullName>
    </recommendedName>
</protein>
<feature type="domain" description="C3H1-type" evidence="7">
    <location>
        <begin position="58"/>
        <end position="85"/>
    </location>
</feature>
<feature type="zinc finger region" description="C3H1-type" evidence="5">
    <location>
        <begin position="93"/>
        <end position="121"/>
    </location>
</feature>
<feature type="zinc finger region" description="C3H1-type" evidence="5">
    <location>
        <begin position="58"/>
        <end position="85"/>
    </location>
</feature>
<feature type="compositionally biased region" description="Gly residues" evidence="6">
    <location>
        <begin position="185"/>
        <end position="209"/>
    </location>
</feature>
<feature type="domain" description="C3H1-type" evidence="7">
    <location>
        <begin position="93"/>
        <end position="121"/>
    </location>
</feature>
<evidence type="ECO:0000256" key="5">
    <source>
        <dbReference type="PROSITE-ProRule" id="PRU00723"/>
    </source>
</evidence>
<feature type="region of interest" description="Disordered" evidence="6">
    <location>
        <begin position="1"/>
        <end position="46"/>
    </location>
</feature>
<feature type="compositionally biased region" description="Basic and acidic residues" evidence="6">
    <location>
        <begin position="1"/>
        <end position="28"/>
    </location>
</feature>
<dbReference type="AlphaFoldDB" id="A0A0G4HVC5"/>
<name>A0A0G4HVC5_9ALVE</name>
<gene>
    <name evidence="8" type="ORF">Cvel_32157</name>
</gene>
<dbReference type="InterPro" id="IPR036855">
    <property type="entry name" value="Znf_CCCH_sf"/>
</dbReference>
<dbReference type="SUPFAM" id="SSF90229">
    <property type="entry name" value="CCCH zinc finger"/>
    <property type="match status" value="2"/>
</dbReference>
<proteinExistence type="predicted"/>
<feature type="compositionally biased region" description="Low complexity" evidence="6">
    <location>
        <begin position="229"/>
        <end position="243"/>
    </location>
</feature>
<evidence type="ECO:0000313" key="8">
    <source>
        <dbReference type="EMBL" id="CEM48363.1"/>
    </source>
</evidence>
<evidence type="ECO:0000256" key="3">
    <source>
        <dbReference type="ARBA" id="ARBA00022771"/>
    </source>
</evidence>
<dbReference type="SMART" id="SM00356">
    <property type="entry name" value="ZnF_C3H1"/>
    <property type="match status" value="2"/>
</dbReference>
<accession>A0A0G4HVC5</accession>
<dbReference type="Pfam" id="PF00642">
    <property type="entry name" value="zf-CCCH"/>
    <property type="match status" value="1"/>
</dbReference>
<keyword evidence="4 5" id="KW-0862">Zinc</keyword>
<dbReference type="VEuPathDB" id="CryptoDB:Cvel_32157"/>
<dbReference type="PANTHER" id="PTHR12547">
    <property type="entry name" value="CCCH ZINC FINGER/TIS11-RELATED"/>
    <property type="match status" value="1"/>
</dbReference>
<feature type="compositionally biased region" description="Gly residues" evidence="6">
    <location>
        <begin position="167"/>
        <end position="177"/>
    </location>
</feature>
<dbReference type="InterPro" id="IPR000571">
    <property type="entry name" value="Znf_CCCH"/>
</dbReference>